<accession>A0ABQ4BTF3</accession>
<evidence type="ECO:0000313" key="2">
    <source>
        <dbReference type="Proteomes" id="UP000624709"/>
    </source>
</evidence>
<protein>
    <submittedName>
        <fullName evidence="1">Uncharacterized protein</fullName>
    </submittedName>
</protein>
<sequence>MGTLVTLHLPPGSPLTEQPWVITIGSLGDREDWEPVVCGPYERDHAVALARAVVADDDLMAVVEPMLPLDGADAIRAEIEAVRVAAEDDSEPADELLAERFGAGPPPETPEPADVRAGWRRIAARLAG</sequence>
<dbReference type="RefSeq" id="WP_203831493.1">
    <property type="nucleotide sequence ID" value="NZ_BAAATY010000083.1"/>
</dbReference>
<dbReference type="EMBL" id="BOMS01000199">
    <property type="protein sequence ID" value="GIE73957.1"/>
    <property type="molecule type" value="Genomic_DNA"/>
</dbReference>
<organism evidence="1 2">
    <name type="scientific">Actinoplanes palleronii</name>
    <dbReference type="NCBI Taxonomy" id="113570"/>
    <lineage>
        <taxon>Bacteria</taxon>
        <taxon>Bacillati</taxon>
        <taxon>Actinomycetota</taxon>
        <taxon>Actinomycetes</taxon>
        <taxon>Micromonosporales</taxon>
        <taxon>Micromonosporaceae</taxon>
        <taxon>Actinoplanes</taxon>
    </lineage>
</organism>
<dbReference type="Proteomes" id="UP000624709">
    <property type="component" value="Unassembled WGS sequence"/>
</dbReference>
<proteinExistence type="predicted"/>
<gene>
    <name evidence="1" type="ORF">Apa02nite_100650</name>
</gene>
<keyword evidence="2" id="KW-1185">Reference proteome</keyword>
<evidence type="ECO:0000313" key="1">
    <source>
        <dbReference type="EMBL" id="GIE73957.1"/>
    </source>
</evidence>
<name>A0ABQ4BTF3_9ACTN</name>
<comment type="caution">
    <text evidence="1">The sequence shown here is derived from an EMBL/GenBank/DDBJ whole genome shotgun (WGS) entry which is preliminary data.</text>
</comment>
<reference evidence="1 2" key="1">
    <citation type="submission" date="2021-01" db="EMBL/GenBank/DDBJ databases">
        <title>Whole genome shotgun sequence of Actinoplanes palleronii NBRC 14916.</title>
        <authorList>
            <person name="Komaki H."/>
            <person name="Tamura T."/>
        </authorList>
    </citation>
    <scope>NUCLEOTIDE SEQUENCE [LARGE SCALE GENOMIC DNA]</scope>
    <source>
        <strain evidence="1 2">NBRC 14916</strain>
    </source>
</reference>